<feature type="repeat" description="WD" evidence="1">
    <location>
        <begin position="141"/>
        <end position="172"/>
    </location>
</feature>
<evidence type="ECO:0000256" key="1">
    <source>
        <dbReference type="PROSITE-ProRule" id="PRU00221"/>
    </source>
</evidence>
<dbReference type="InterPro" id="IPR042410">
    <property type="entry name" value="WBSCR13"/>
</dbReference>
<dbReference type="RefSeq" id="XP_011643491.1">
    <property type="nucleotide sequence ID" value="XM_011645189.2"/>
</dbReference>
<reference evidence="6" key="1">
    <citation type="submission" date="2025-08" db="UniProtKB">
        <authorList>
            <consortium name="RefSeq"/>
        </authorList>
    </citation>
    <scope>IDENTIFICATION</scope>
</reference>
<dbReference type="Gene3D" id="2.130.10.10">
    <property type="entry name" value="YVTN repeat-like/Quinoprotein amine dehydrogenase"/>
    <property type="match status" value="2"/>
</dbReference>
<feature type="compositionally biased region" description="Low complexity" evidence="3">
    <location>
        <begin position="101"/>
        <end position="115"/>
    </location>
</feature>
<evidence type="ECO:0000313" key="5">
    <source>
        <dbReference type="Proteomes" id="UP000504615"/>
    </source>
</evidence>
<accession>A0A6I9XEE2</accession>
<name>A0A6I9XEE2_9HYME</name>
<dbReference type="Proteomes" id="UP000504615">
    <property type="component" value="Unplaced"/>
</dbReference>
<dbReference type="PROSITE" id="PS50082">
    <property type="entry name" value="WD_REPEATS_2"/>
    <property type="match status" value="2"/>
</dbReference>
<dbReference type="SMART" id="SM00320">
    <property type="entry name" value="WD40"/>
    <property type="match status" value="5"/>
</dbReference>
<dbReference type="GeneID" id="105431160"/>
<dbReference type="PROSITE" id="PS50294">
    <property type="entry name" value="WD_REPEATS_REGION"/>
    <property type="match status" value="2"/>
</dbReference>
<keyword evidence="1" id="KW-0853">WD repeat</keyword>
<evidence type="ECO:0000256" key="2">
    <source>
        <dbReference type="SAM" id="Coils"/>
    </source>
</evidence>
<keyword evidence="4" id="KW-0472">Membrane</keyword>
<feature type="transmembrane region" description="Helical" evidence="4">
    <location>
        <begin position="45"/>
        <end position="65"/>
    </location>
</feature>
<feature type="repeat" description="WD" evidence="1">
    <location>
        <begin position="330"/>
        <end position="362"/>
    </location>
</feature>
<keyword evidence="2" id="KW-0175">Coiled coil</keyword>
<dbReference type="PANTHER" id="PTHR44321:SF1">
    <property type="entry name" value="TRANSDUCIN BETA-LIKE PROTEIN 2"/>
    <property type="match status" value="1"/>
</dbReference>
<sequence>MRFKSYGIYLDQVPVALFITPYNTRPKMEDTTCLGVQDGMKIPDGAVLVVTLIVAGIAIMLHFIVSKRSSSRQASSKTTFYNYVPFISKAPQASKPPPRPVQQSSLQQQPHLPDSSGKRGKNKKRREVQQDYTHPWLAGTLKGHTGIVTDMDFSSNGRHFASCAEDRTVLLWYAKDFTSKDRKSLRVNIEFDHATLIRWSPDGKAFIIHKAVANTIEVYKIVKKPDGHLASATKALEFPQRHTDDVVGMDIACTGKYIITCSKANDLIIWDLKGQPLATLELHLGSTYRARISPCGRFVAASGFTPDVNVWEVVFSKSGEFKTVAKAFDLAGHSSGVLDFDFSADTNHMATVSKDGTYRFYDTKIEFEKGEDPHVLITGTWNTTAQASVALSPNTEVLVIAHGSSISLYSTITGTLDTTIEDIFLGPITRLTFDAMGEYLLAAGDKHIKIFRNVTGYRTAIESAKRKLEQRQTQATKERLEKMIRDNKKLLEDIGEKCPE</sequence>
<keyword evidence="5" id="KW-1185">Reference proteome</keyword>
<feature type="coiled-coil region" evidence="2">
    <location>
        <begin position="461"/>
        <end position="497"/>
    </location>
</feature>
<dbReference type="InterPro" id="IPR015943">
    <property type="entry name" value="WD40/YVTN_repeat-like_dom_sf"/>
</dbReference>
<dbReference type="PANTHER" id="PTHR44321">
    <property type="entry name" value="TRANSDUCIN BETA-LIKE PROTEIN 2"/>
    <property type="match status" value="1"/>
</dbReference>
<dbReference type="SUPFAM" id="SSF50978">
    <property type="entry name" value="WD40 repeat-like"/>
    <property type="match status" value="1"/>
</dbReference>
<keyword evidence="4" id="KW-1133">Transmembrane helix</keyword>
<organism evidence="5 6">
    <name type="scientific">Pogonomyrmex barbatus</name>
    <name type="common">red harvester ant</name>
    <dbReference type="NCBI Taxonomy" id="144034"/>
    <lineage>
        <taxon>Eukaryota</taxon>
        <taxon>Metazoa</taxon>
        <taxon>Ecdysozoa</taxon>
        <taxon>Arthropoda</taxon>
        <taxon>Hexapoda</taxon>
        <taxon>Insecta</taxon>
        <taxon>Pterygota</taxon>
        <taxon>Neoptera</taxon>
        <taxon>Endopterygota</taxon>
        <taxon>Hymenoptera</taxon>
        <taxon>Apocrita</taxon>
        <taxon>Aculeata</taxon>
        <taxon>Formicoidea</taxon>
        <taxon>Formicidae</taxon>
        <taxon>Myrmicinae</taxon>
        <taxon>Pogonomyrmex</taxon>
    </lineage>
</organism>
<dbReference type="OrthoDB" id="206335at2759"/>
<proteinExistence type="predicted"/>
<protein>
    <submittedName>
        <fullName evidence="6">Transducin beta-like protein 2 isoform X4</fullName>
    </submittedName>
</protein>
<dbReference type="GO" id="GO:0030968">
    <property type="term" value="P:endoplasmic reticulum unfolded protein response"/>
    <property type="evidence" value="ECO:0007669"/>
    <property type="project" value="TreeGrafter"/>
</dbReference>
<dbReference type="AlphaFoldDB" id="A0A6I9XEE2"/>
<dbReference type="GO" id="GO:0005783">
    <property type="term" value="C:endoplasmic reticulum"/>
    <property type="evidence" value="ECO:0007669"/>
    <property type="project" value="TreeGrafter"/>
</dbReference>
<dbReference type="InterPro" id="IPR001680">
    <property type="entry name" value="WD40_rpt"/>
</dbReference>
<evidence type="ECO:0000256" key="4">
    <source>
        <dbReference type="SAM" id="Phobius"/>
    </source>
</evidence>
<evidence type="ECO:0000313" key="6">
    <source>
        <dbReference type="RefSeq" id="XP_011643491.1"/>
    </source>
</evidence>
<dbReference type="InterPro" id="IPR036322">
    <property type="entry name" value="WD40_repeat_dom_sf"/>
</dbReference>
<feature type="region of interest" description="Disordered" evidence="3">
    <location>
        <begin position="91"/>
        <end position="128"/>
    </location>
</feature>
<evidence type="ECO:0000256" key="3">
    <source>
        <dbReference type="SAM" id="MobiDB-lite"/>
    </source>
</evidence>
<dbReference type="Pfam" id="PF00400">
    <property type="entry name" value="WD40"/>
    <property type="match status" value="3"/>
</dbReference>
<keyword evidence="4" id="KW-0812">Transmembrane</keyword>
<gene>
    <name evidence="6" type="primary">LOC105431160</name>
</gene>